<evidence type="ECO:0000313" key="1">
    <source>
        <dbReference type="EMBL" id="JAH10430.1"/>
    </source>
</evidence>
<sequence>MQKIKCNVRITSLEDKKKTHTQTHKCSITKNWSP</sequence>
<protein>
    <submittedName>
        <fullName evidence="1">Uncharacterized protein</fullName>
    </submittedName>
</protein>
<proteinExistence type="predicted"/>
<accession>A0A0E9Q277</accession>
<name>A0A0E9Q277_ANGAN</name>
<dbReference type="AlphaFoldDB" id="A0A0E9Q277"/>
<organism evidence="1">
    <name type="scientific">Anguilla anguilla</name>
    <name type="common">European freshwater eel</name>
    <name type="synonym">Muraena anguilla</name>
    <dbReference type="NCBI Taxonomy" id="7936"/>
    <lineage>
        <taxon>Eukaryota</taxon>
        <taxon>Metazoa</taxon>
        <taxon>Chordata</taxon>
        <taxon>Craniata</taxon>
        <taxon>Vertebrata</taxon>
        <taxon>Euteleostomi</taxon>
        <taxon>Actinopterygii</taxon>
        <taxon>Neopterygii</taxon>
        <taxon>Teleostei</taxon>
        <taxon>Anguilliformes</taxon>
        <taxon>Anguillidae</taxon>
        <taxon>Anguilla</taxon>
    </lineage>
</organism>
<reference evidence="1" key="2">
    <citation type="journal article" date="2015" name="Fish Shellfish Immunol.">
        <title>Early steps in the European eel (Anguilla anguilla)-Vibrio vulnificus interaction in the gills: Role of the RtxA13 toxin.</title>
        <authorList>
            <person name="Callol A."/>
            <person name="Pajuelo D."/>
            <person name="Ebbesson L."/>
            <person name="Teles M."/>
            <person name="MacKenzie S."/>
            <person name="Amaro C."/>
        </authorList>
    </citation>
    <scope>NUCLEOTIDE SEQUENCE</scope>
</reference>
<reference evidence="1" key="1">
    <citation type="submission" date="2014-11" db="EMBL/GenBank/DDBJ databases">
        <authorList>
            <person name="Amaro Gonzalez C."/>
        </authorList>
    </citation>
    <scope>NUCLEOTIDE SEQUENCE</scope>
</reference>
<dbReference type="EMBL" id="GBXM01098147">
    <property type="protein sequence ID" value="JAH10430.1"/>
    <property type="molecule type" value="Transcribed_RNA"/>
</dbReference>